<feature type="transmembrane region" description="Helical" evidence="9">
    <location>
        <begin position="212"/>
        <end position="233"/>
    </location>
</feature>
<dbReference type="SMART" id="SM00100">
    <property type="entry name" value="cNMP"/>
    <property type="match status" value="1"/>
</dbReference>
<dbReference type="GO" id="GO:0017071">
    <property type="term" value="C:intracellular cyclic nucleotide activated cation channel complex"/>
    <property type="evidence" value="ECO:0007669"/>
    <property type="project" value="TreeGrafter"/>
</dbReference>
<organism evidence="11 12">
    <name type="scientific">Steinernema hermaphroditum</name>
    <dbReference type="NCBI Taxonomy" id="289476"/>
    <lineage>
        <taxon>Eukaryota</taxon>
        <taxon>Metazoa</taxon>
        <taxon>Ecdysozoa</taxon>
        <taxon>Nematoda</taxon>
        <taxon>Chromadorea</taxon>
        <taxon>Rhabditida</taxon>
        <taxon>Tylenchina</taxon>
        <taxon>Panagrolaimomorpha</taxon>
        <taxon>Strongyloidoidea</taxon>
        <taxon>Steinernematidae</taxon>
        <taxon>Steinernema</taxon>
    </lineage>
</organism>
<dbReference type="InterPro" id="IPR050866">
    <property type="entry name" value="CNG_cation_channel"/>
</dbReference>
<dbReference type="CDD" id="cd00038">
    <property type="entry name" value="CAP_ED"/>
    <property type="match status" value="1"/>
</dbReference>
<dbReference type="GO" id="GO:0044877">
    <property type="term" value="F:protein-containing complex binding"/>
    <property type="evidence" value="ECO:0007669"/>
    <property type="project" value="TreeGrafter"/>
</dbReference>
<evidence type="ECO:0000313" key="12">
    <source>
        <dbReference type="Proteomes" id="UP001175271"/>
    </source>
</evidence>
<comment type="caution">
    <text evidence="11">The sequence shown here is derived from an EMBL/GenBank/DDBJ whole genome shotgun (WGS) entry which is preliminary data.</text>
</comment>
<dbReference type="SUPFAM" id="SSF51206">
    <property type="entry name" value="cAMP-binding domain-like"/>
    <property type="match status" value="1"/>
</dbReference>
<keyword evidence="5" id="KW-0406">Ion transport</keyword>
<evidence type="ECO:0000256" key="3">
    <source>
        <dbReference type="ARBA" id="ARBA00022692"/>
    </source>
</evidence>
<dbReference type="GO" id="GO:0005222">
    <property type="term" value="F:intracellularly cAMP-activated cation channel activity"/>
    <property type="evidence" value="ECO:0007669"/>
    <property type="project" value="TreeGrafter"/>
</dbReference>
<keyword evidence="2" id="KW-0813">Transport</keyword>
<evidence type="ECO:0000256" key="5">
    <source>
        <dbReference type="ARBA" id="ARBA00023065"/>
    </source>
</evidence>
<dbReference type="SUPFAM" id="SSF81324">
    <property type="entry name" value="Voltage-gated potassium channels"/>
    <property type="match status" value="1"/>
</dbReference>
<proteinExistence type="predicted"/>
<dbReference type="InterPro" id="IPR014710">
    <property type="entry name" value="RmlC-like_jellyroll"/>
</dbReference>
<dbReference type="InterPro" id="IPR000595">
    <property type="entry name" value="cNMP-bd_dom"/>
</dbReference>
<gene>
    <name evidence="11" type="ORF">QR680_003368</name>
</gene>
<dbReference type="PROSITE" id="PS50042">
    <property type="entry name" value="CNMP_BINDING_3"/>
    <property type="match status" value="1"/>
</dbReference>
<dbReference type="GO" id="GO:0005886">
    <property type="term" value="C:plasma membrane"/>
    <property type="evidence" value="ECO:0007669"/>
    <property type="project" value="TreeGrafter"/>
</dbReference>
<dbReference type="Gene3D" id="1.10.287.70">
    <property type="match status" value="1"/>
</dbReference>
<evidence type="ECO:0000256" key="6">
    <source>
        <dbReference type="ARBA" id="ARBA00023136"/>
    </source>
</evidence>
<dbReference type="PANTHER" id="PTHR45638">
    <property type="entry name" value="CYCLIC NUCLEOTIDE-GATED CATION CHANNEL SUBUNIT A"/>
    <property type="match status" value="1"/>
</dbReference>
<evidence type="ECO:0000259" key="10">
    <source>
        <dbReference type="PROSITE" id="PS50042"/>
    </source>
</evidence>
<accession>A0AA39H6N2</accession>
<dbReference type="PANTHER" id="PTHR45638:SF14">
    <property type="entry name" value="CYCLIC NUCLEOTIDE-BINDING DOMAIN-CONTAINING PROTEIN"/>
    <property type="match status" value="1"/>
</dbReference>
<dbReference type="Gene3D" id="2.60.120.10">
    <property type="entry name" value="Jelly Rolls"/>
    <property type="match status" value="1"/>
</dbReference>
<dbReference type="InterPro" id="IPR018488">
    <property type="entry name" value="cNMP-bd_CS"/>
</dbReference>
<reference evidence="11" key="1">
    <citation type="submission" date="2023-06" db="EMBL/GenBank/DDBJ databases">
        <title>Genomic analysis of the entomopathogenic nematode Steinernema hermaphroditum.</title>
        <authorList>
            <person name="Schwarz E.M."/>
            <person name="Heppert J.K."/>
            <person name="Baniya A."/>
            <person name="Schwartz H.T."/>
            <person name="Tan C.-H."/>
            <person name="Antoshechkin I."/>
            <person name="Sternberg P.W."/>
            <person name="Goodrich-Blair H."/>
            <person name="Dillman A.R."/>
        </authorList>
    </citation>
    <scope>NUCLEOTIDE SEQUENCE</scope>
    <source>
        <strain evidence="11">PS9179</strain>
        <tissue evidence="11">Whole animal</tissue>
    </source>
</reference>
<evidence type="ECO:0000256" key="7">
    <source>
        <dbReference type="ARBA" id="ARBA00023286"/>
    </source>
</evidence>
<keyword evidence="3 9" id="KW-0812">Transmembrane</keyword>
<dbReference type="Pfam" id="PF00027">
    <property type="entry name" value="cNMP_binding"/>
    <property type="match status" value="1"/>
</dbReference>
<dbReference type="GO" id="GO:0030553">
    <property type="term" value="F:cGMP binding"/>
    <property type="evidence" value="ECO:0007669"/>
    <property type="project" value="TreeGrafter"/>
</dbReference>
<evidence type="ECO:0000256" key="8">
    <source>
        <dbReference type="ARBA" id="ARBA00023303"/>
    </source>
</evidence>
<keyword evidence="6 9" id="KW-0472">Membrane</keyword>
<dbReference type="InterPro" id="IPR005821">
    <property type="entry name" value="Ion_trans_dom"/>
</dbReference>
<dbReference type="Proteomes" id="UP001175271">
    <property type="component" value="Unassembled WGS sequence"/>
</dbReference>
<evidence type="ECO:0000256" key="4">
    <source>
        <dbReference type="ARBA" id="ARBA00022989"/>
    </source>
</evidence>
<name>A0AA39H6N2_9BILA</name>
<feature type="domain" description="Cyclic nucleotide-binding" evidence="10">
    <location>
        <begin position="447"/>
        <end position="553"/>
    </location>
</feature>
<dbReference type="PROSITE" id="PS00888">
    <property type="entry name" value="CNMP_BINDING_1"/>
    <property type="match status" value="1"/>
</dbReference>
<comment type="subcellular location">
    <subcellularLocation>
        <location evidence="1">Membrane</location>
        <topology evidence="1">Multi-pass membrane protein</topology>
    </subcellularLocation>
</comment>
<evidence type="ECO:0000256" key="2">
    <source>
        <dbReference type="ARBA" id="ARBA00022448"/>
    </source>
</evidence>
<evidence type="ECO:0000256" key="9">
    <source>
        <dbReference type="SAM" id="Phobius"/>
    </source>
</evidence>
<dbReference type="AlphaFoldDB" id="A0AA39H6N2"/>
<protein>
    <recommendedName>
        <fullName evidence="10">Cyclic nucleotide-binding domain-containing protein</fullName>
    </recommendedName>
</protein>
<dbReference type="Pfam" id="PF00520">
    <property type="entry name" value="Ion_trans"/>
    <property type="match status" value="1"/>
</dbReference>
<dbReference type="InterPro" id="IPR018490">
    <property type="entry name" value="cNMP-bd_dom_sf"/>
</dbReference>
<keyword evidence="8" id="KW-0407">Ion channel</keyword>
<keyword evidence="12" id="KW-1185">Reference proteome</keyword>
<evidence type="ECO:0000313" key="11">
    <source>
        <dbReference type="EMBL" id="KAK0400125.1"/>
    </source>
</evidence>
<feature type="transmembrane region" description="Helical" evidence="9">
    <location>
        <begin position="78"/>
        <end position="102"/>
    </location>
</feature>
<dbReference type="EMBL" id="JAUCMV010000005">
    <property type="protein sequence ID" value="KAK0400125.1"/>
    <property type="molecule type" value="Genomic_DNA"/>
</dbReference>
<keyword evidence="7" id="KW-1071">Ligand-gated ion channel</keyword>
<evidence type="ECO:0000256" key="1">
    <source>
        <dbReference type="ARBA" id="ARBA00004141"/>
    </source>
</evidence>
<dbReference type="GO" id="GO:0005223">
    <property type="term" value="F:intracellularly cGMP-activated cation channel activity"/>
    <property type="evidence" value="ECO:0007669"/>
    <property type="project" value="TreeGrafter"/>
</dbReference>
<sequence>MSLAELENGQLAAEIQKVSSVNRLVKIVRSWIPAPVQDDRVASVHVDISDTGGKIPGVDPNLKNVHESGFVFDNRGPFIIAWTALMSLVCFYNLATLTILIFEEVHTVHYSTWLIANASTDFLLLLDIFVQSRTAFYEDGVKIYNSAATREKYASRWEFVVDIGAILPTDLLLFIKHNMSLFRSNRLLKCYRLLDFVNLADMRIQRTSAWSIAKVMITAIFIFHWNACGYYLMSTMLDIDAVNKSDWAFSFDKINDPIFPKCEMSHRVYVCRMNETEEQVDVRDDNTTEGEQHRKKMLAFWSADKFDEERYSNLSKEYVLSMYWSSMTITTLGEQPEPNFSYQNLYEIFDSVVGILLFAVIVGSVGDMVANSNAYTSNLRSQLDGVKLFMKTRQVDYLLQKKALNFFGFMINNRHVDDRPMKKYLPGKLRQAMQMCIHEDMLREVDLFKGSDDRLINELVGKLRLQFYCPHDEICKRGEQGKEMYIVKSGQLLAMSADNETVLFTIPEGCAFGELYLFDLPEHKLKNRRCTTIRSVGFTDLYVLHRDDFSNVLLDFPRTKAQLVKKAKAMLRRDNMFIPRQTASTIPGLLNAITMDEKLAVLERNLDNIGELIIGQQQLFADSSRSLKQRLYQIELRCMHMSRGVMPRRSLADISEDQD</sequence>
<dbReference type="Gene3D" id="1.10.287.630">
    <property type="entry name" value="Helix hairpin bin"/>
    <property type="match status" value="1"/>
</dbReference>
<keyword evidence="4 9" id="KW-1133">Transmembrane helix</keyword>